<organism evidence="1 2">
    <name type="scientific">Mycobacterium persicum</name>
    <dbReference type="NCBI Taxonomy" id="1487726"/>
    <lineage>
        <taxon>Bacteria</taxon>
        <taxon>Bacillati</taxon>
        <taxon>Actinomycetota</taxon>
        <taxon>Actinomycetes</taxon>
        <taxon>Mycobacteriales</taxon>
        <taxon>Mycobacteriaceae</taxon>
        <taxon>Mycobacterium</taxon>
    </lineage>
</organism>
<accession>A0A8E2INX5</accession>
<evidence type="ECO:0000313" key="1">
    <source>
        <dbReference type="EMBL" id="ORC06502.1"/>
    </source>
</evidence>
<reference evidence="1 2" key="1">
    <citation type="submission" date="2017-02" db="EMBL/GenBank/DDBJ databases">
        <title>Mycobacterium kansasii genomes.</title>
        <authorList>
            <person name="Borowka P."/>
            <person name="Strapagiel D."/>
            <person name="Marciniak B."/>
            <person name="Lach J."/>
            <person name="Bakula Z."/>
            <person name="Van Ingen J."/>
            <person name="Safianowska A."/>
            <person name="Brzostek A."/>
            <person name="Dziadek J."/>
            <person name="Jagielski T."/>
        </authorList>
    </citation>
    <scope>NUCLEOTIDE SEQUENCE [LARGE SCALE GENOMIC DNA]</scope>
    <source>
        <strain evidence="1 2">12MK</strain>
    </source>
</reference>
<dbReference type="Proteomes" id="UP000192335">
    <property type="component" value="Unassembled WGS sequence"/>
</dbReference>
<sequence length="64" mass="6885">MTSALESSIHMSLSVGVTLKESLSHDSENGGNSYPWVGCASGVGTPFRRCFRLPVNRSGTQVRE</sequence>
<dbReference type="EMBL" id="MWQA01000001">
    <property type="protein sequence ID" value="ORC06502.1"/>
    <property type="molecule type" value="Genomic_DNA"/>
</dbReference>
<proteinExistence type="predicted"/>
<dbReference type="AlphaFoldDB" id="A0A8E2INX5"/>
<gene>
    <name evidence="1" type="ORF">B4U45_07550</name>
</gene>
<protein>
    <submittedName>
        <fullName evidence="1">Uncharacterized protein</fullName>
    </submittedName>
</protein>
<name>A0A8E2INX5_9MYCO</name>
<comment type="caution">
    <text evidence="1">The sequence shown here is derived from an EMBL/GenBank/DDBJ whole genome shotgun (WGS) entry which is preliminary data.</text>
</comment>
<evidence type="ECO:0000313" key="2">
    <source>
        <dbReference type="Proteomes" id="UP000192335"/>
    </source>
</evidence>